<dbReference type="Pfam" id="PF00903">
    <property type="entry name" value="Glyoxalase"/>
    <property type="match status" value="1"/>
</dbReference>
<keyword evidence="3" id="KW-1185">Reference proteome</keyword>
<comment type="caution">
    <text evidence="2">The sequence shown here is derived from an EMBL/GenBank/DDBJ whole genome shotgun (WGS) entry which is preliminary data.</text>
</comment>
<dbReference type="Proteomes" id="UP000307507">
    <property type="component" value="Unassembled WGS sequence"/>
</dbReference>
<dbReference type="InterPro" id="IPR029068">
    <property type="entry name" value="Glyas_Bleomycin-R_OHBP_Dase"/>
</dbReference>
<feature type="domain" description="VOC" evidence="1">
    <location>
        <begin position="4"/>
        <end position="128"/>
    </location>
</feature>
<dbReference type="InterPro" id="IPR037523">
    <property type="entry name" value="VOC_core"/>
</dbReference>
<reference evidence="2" key="1">
    <citation type="submission" date="2019-04" db="EMBL/GenBank/DDBJ databases">
        <title>Flavobacterium sp. nov. isolated from construction timber.</title>
        <authorList>
            <person name="Lin S.-Y."/>
            <person name="Chang C.-T."/>
            <person name="Young C.-C."/>
        </authorList>
    </citation>
    <scope>NUCLEOTIDE SEQUENCE [LARGE SCALE GENOMIC DNA]</scope>
    <source>
        <strain evidence="2">CC-CTC003</strain>
    </source>
</reference>
<dbReference type="AlphaFoldDB" id="A0A4S3ZV60"/>
<dbReference type="SUPFAM" id="SSF54593">
    <property type="entry name" value="Glyoxalase/Bleomycin resistance protein/Dihydroxybiphenyl dioxygenase"/>
    <property type="match status" value="1"/>
</dbReference>
<evidence type="ECO:0000313" key="3">
    <source>
        <dbReference type="Proteomes" id="UP000307507"/>
    </source>
</evidence>
<protein>
    <submittedName>
        <fullName evidence="2">VOC family protein</fullName>
    </submittedName>
</protein>
<sequence>MKQNITHITLLVNDYDETIAFYTEKLQFSVLENISGDDGRRWVTLAPKGYSGSAFALIKATTPAQQERVGNQTGGTVSFFLNTDDIERDLAHFRQQNVSIVRDMVHEPWGKVAIFTDLYGNLWDLIETP</sequence>
<dbReference type="EMBL" id="SSNZ01000005">
    <property type="protein sequence ID" value="THF49492.1"/>
    <property type="molecule type" value="Genomic_DNA"/>
</dbReference>
<evidence type="ECO:0000259" key="1">
    <source>
        <dbReference type="PROSITE" id="PS51819"/>
    </source>
</evidence>
<dbReference type="Gene3D" id="3.10.180.10">
    <property type="entry name" value="2,3-Dihydroxybiphenyl 1,2-Dioxygenase, domain 1"/>
    <property type="match status" value="1"/>
</dbReference>
<dbReference type="PANTHER" id="PTHR36437">
    <property type="entry name" value="GLYOXALASE/BLEOMYCIN RESISTANCE PROTEIN/DIOXYGENASE"/>
    <property type="match status" value="1"/>
</dbReference>
<dbReference type="RefSeq" id="WP_136403499.1">
    <property type="nucleotide sequence ID" value="NZ_SSNZ01000005.1"/>
</dbReference>
<dbReference type="OrthoDB" id="9794917at2"/>
<dbReference type="PANTHER" id="PTHR36437:SF2">
    <property type="entry name" value="GLYOXALASE_BLEOMYCIN RESISTANCE PROTEIN_DIOXYGENASE"/>
    <property type="match status" value="1"/>
</dbReference>
<accession>A0A4S3ZV60</accession>
<proteinExistence type="predicted"/>
<evidence type="ECO:0000313" key="2">
    <source>
        <dbReference type="EMBL" id="THF49492.1"/>
    </source>
</evidence>
<dbReference type="PROSITE" id="PS51819">
    <property type="entry name" value="VOC"/>
    <property type="match status" value="1"/>
</dbReference>
<organism evidence="2 3">
    <name type="scientific">Flavobacterium supellecticarium</name>
    <dbReference type="NCBI Taxonomy" id="2565924"/>
    <lineage>
        <taxon>Bacteria</taxon>
        <taxon>Pseudomonadati</taxon>
        <taxon>Bacteroidota</taxon>
        <taxon>Flavobacteriia</taxon>
        <taxon>Flavobacteriales</taxon>
        <taxon>Flavobacteriaceae</taxon>
        <taxon>Flavobacterium</taxon>
    </lineage>
</organism>
<dbReference type="InterPro" id="IPR004360">
    <property type="entry name" value="Glyas_Fos-R_dOase_dom"/>
</dbReference>
<name>A0A4S3ZV60_9FLAO</name>
<gene>
    <name evidence="2" type="ORF">E6C50_12145</name>
</gene>